<feature type="transmembrane region" description="Helical" evidence="1">
    <location>
        <begin position="130"/>
        <end position="149"/>
    </location>
</feature>
<evidence type="ECO:0000256" key="1">
    <source>
        <dbReference type="SAM" id="Phobius"/>
    </source>
</evidence>
<dbReference type="AlphaFoldDB" id="A0A815G5Z2"/>
<proteinExistence type="predicted"/>
<keyword evidence="1" id="KW-0472">Membrane</keyword>
<feature type="transmembrane region" description="Helical" evidence="1">
    <location>
        <begin position="99"/>
        <end position="118"/>
    </location>
</feature>
<feature type="transmembrane region" description="Helical" evidence="1">
    <location>
        <begin position="320"/>
        <end position="338"/>
    </location>
</feature>
<accession>A0A815G5Z2</accession>
<dbReference type="Proteomes" id="UP000663860">
    <property type="component" value="Unassembled WGS sequence"/>
</dbReference>
<protein>
    <submittedName>
        <fullName evidence="2">Uncharacterized protein</fullName>
    </submittedName>
</protein>
<feature type="transmembrane region" description="Helical" evidence="1">
    <location>
        <begin position="297"/>
        <end position="314"/>
    </location>
</feature>
<name>A0A815G5Z2_9BILA</name>
<feature type="transmembrane region" description="Helical" evidence="1">
    <location>
        <begin position="217"/>
        <end position="238"/>
    </location>
</feature>
<feature type="transmembrane region" description="Helical" evidence="1">
    <location>
        <begin position="244"/>
        <end position="264"/>
    </location>
</feature>
<gene>
    <name evidence="2" type="ORF">IZO911_LOCUS35863</name>
</gene>
<feature type="transmembrane region" description="Helical" evidence="1">
    <location>
        <begin position="174"/>
        <end position="197"/>
    </location>
</feature>
<evidence type="ECO:0000313" key="2">
    <source>
        <dbReference type="EMBL" id="CAF1334276.1"/>
    </source>
</evidence>
<sequence length="376" mass="43480">MLSNNSTIKHTTTINSIQLSFSSTIQLSRHFIHVIIVILFISIITFVNHKHNYSRMTSIRPFSQLSRFIVSIGIIGLVLNDLLVVNGVIHQIWCFLHQLFLHLLLITIVIGHVLPDICEYTNQYSHRCGIIFSFIILLVIQLFISMQWLKNHNNSSNIKLNLPILCLNSIRPQILIFIVHLLHLIFTIQSICTPIILDDTNSISSVTIYINEKFCQLYSILVRLFYFTGTSILHIFFLPGQFSGTLYSGILVIEIVLKYLIIVYHSNVRYERNIADRNNNTPYLSLKNDDLNDDTRLLFYFTGTSILHIFFLPGQFSGTLYSGILVIEIVLKYLIIVYHSNVRYERNIADRNNNTPYLSLKNDDLNDDTRLLNNID</sequence>
<evidence type="ECO:0000313" key="3">
    <source>
        <dbReference type="Proteomes" id="UP000663860"/>
    </source>
</evidence>
<reference evidence="2" key="1">
    <citation type="submission" date="2021-02" db="EMBL/GenBank/DDBJ databases">
        <authorList>
            <person name="Nowell W R."/>
        </authorList>
    </citation>
    <scope>NUCLEOTIDE SEQUENCE</scope>
</reference>
<organism evidence="2 3">
    <name type="scientific">Adineta steineri</name>
    <dbReference type="NCBI Taxonomy" id="433720"/>
    <lineage>
        <taxon>Eukaryota</taxon>
        <taxon>Metazoa</taxon>
        <taxon>Spiralia</taxon>
        <taxon>Gnathifera</taxon>
        <taxon>Rotifera</taxon>
        <taxon>Eurotatoria</taxon>
        <taxon>Bdelloidea</taxon>
        <taxon>Adinetida</taxon>
        <taxon>Adinetidae</taxon>
        <taxon>Adineta</taxon>
    </lineage>
</organism>
<keyword evidence="1" id="KW-0812">Transmembrane</keyword>
<keyword evidence="1" id="KW-1133">Transmembrane helix</keyword>
<dbReference type="EMBL" id="CAJNOE010000791">
    <property type="protein sequence ID" value="CAF1334276.1"/>
    <property type="molecule type" value="Genomic_DNA"/>
</dbReference>
<feature type="transmembrane region" description="Helical" evidence="1">
    <location>
        <begin position="30"/>
        <end position="47"/>
    </location>
</feature>
<comment type="caution">
    <text evidence="2">The sequence shown here is derived from an EMBL/GenBank/DDBJ whole genome shotgun (WGS) entry which is preliminary data.</text>
</comment>
<feature type="transmembrane region" description="Helical" evidence="1">
    <location>
        <begin position="68"/>
        <end position="93"/>
    </location>
</feature>